<dbReference type="GO" id="GO:0032259">
    <property type="term" value="P:methylation"/>
    <property type="evidence" value="ECO:0007669"/>
    <property type="project" value="UniProtKB-KW"/>
</dbReference>
<name>A0ABW0ZDE8_9ACTN</name>
<evidence type="ECO:0000259" key="2">
    <source>
        <dbReference type="Pfam" id="PF21320"/>
    </source>
</evidence>
<evidence type="ECO:0000313" key="4">
    <source>
        <dbReference type="Proteomes" id="UP001596072"/>
    </source>
</evidence>
<sequence>MSSITDVESQQAIEDLVGRIFMEGVGAFHLGTVYIGLKHGLFETLVERGPLTAEELSGSKGLDAWYVREWLQAEATAGLVVADDEDLTVARFTPAPAVREVLVEATGPAFIAGLPLATAAAYSVMPSLLKAFRTGEGVAYQSYGGDAVEAQAALNRPAFVNQLVAEWIPQIPDLAARLTDTTRTTMVADVGCGLGWAAIELAKAYPHLRIDGYDSDEESISRARRNAADHGVSDRLTFDVADASRGLGNERYDLILFLECVHDMAHPVEAMAAARAALADGGTVIVMDERVADTLTAGDPTETFFATVSVLWCLPQGRVEPDSEAVGTVMRTDRFRGIARDAGWSDVEVLPIDHPFWRFYRLLP</sequence>
<proteinExistence type="predicted"/>
<dbReference type="InterPro" id="IPR029063">
    <property type="entry name" value="SAM-dependent_MTases_sf"/>
</dbReference>
<feature type="domain" description="Methyltransferase" evidence="1">
    <location>
        <begin position="186"/>
        <end position="295"/>
    </location>
</feature>
<dbReference type="InterPro" id="IPR053173">
    <property type="entry name" value="SAM-binding_MTase"/>
</dbReference>
<protein>
    <submittedName>
        <fullName evidence="3">SAM-dependent methyltransferase</fullName>
        <ecNumber evidence="3">2.1.1.-</ecNumber>
    </submittedName>
</protein>
<comment type="caution">
    <text evidence="3">The sequence shown here is derived from an EMBL/GenBank/DDBJ whole genome shotgun (WGS) entry which is preliminary data.</text>
</comment>
<keyword evidence="4" id="KW-1185">Reference proteome</keyword>
<dbReference type="SUPFAM" id="SSF53335">
    <property type="entry name" value="S-adenosyl-L-methionine-dependent methyltransferases"/>
    <property type="match status" value="1"/>
</dbReference>
<dbReference type="EMBL" id="JBHSNS010000001">
    <property type="protein sequence ID" value="MFC5728077.1"/>
    <property type="molecule type" value="Genomic_DNA"/>
</dbReference>
<keyword evidence="3" id="KW-0808">Transferase</keyword>
<dbReference type="InterPro" id="IPR036390">
    <property type="entry name" value="WH_DNA-bd_sf"/>
</dbReference>
<organism evidence="3 4">
    <name type="scientific">Nocardioides vastitatis</name>
    <dbReference type="NCBI Taxonomy" id="2568655"/>
    <lineage>
        <taxon>Bacteria</taxon>
        <taxon>Bacillati</taxon>
        <taxon>Actinomycetota</taxon>
        <taxon>Actinomycetes</taxon>
        <taxon>Propionibacteriales</taxon>
        <taxon>Nocardioidaceae</taxon>
        <taxon>Nocardioides</taxon>
    </lineage>
</organism>
<dbReference type="SUPFAM" id="SSF46785">
    <property type="entry name" value="Winged helix' DNA-binding domain"/>
    <property type="match status" value="1"/>
</dbReference>
<gene>
    <name evidence="3" type="ORF">ACFPQB_04060</name>
</gene>
<reference evidence="4" key="1">
    <citation type="journal article" date="2019" name="Int. J. Syst. Evol. Microbiol.">
        <title>The Global Catalogue of Microorganisms (GCM) 10K type strain sequencing project: providing services to taxonomists for standard genome sequencing and annotation.</title>
        <authorList>
            <consortium name="The Broad Institute Genomics Platform"/>
            <consortium name="The Broad Institute Genome Sequencing Center for Infectious Disease"/>
            <person name="Wu L."/>
            <person name="Ma J."/>
        </authorList>
    </citation>
    <scope>NUCLEOTIDE SEQUENCE [LARGE SCALE GENOMIC DNA]</scope>
    <source>
        <strain evidence="4">YIM 94188</strain>
    </source>
</reference>
<dbReference type="PANTHER" id="PTHR45128">
    <property type="entry name" value="METHYLTRANSFERASE TYPE 11"/>
    <property type="match status" value="1"/>
</dbReference>
<dbReference type="GO" id="GO:0008168">
    <property type="term" value="F:methyltransferase activity"/>
    <property type="evidence" value="ECO:0007669"/>
    <property type="project" value="UniProtKB-KW"/>
</dbReference>
<feature type="domain" description="S-adenosylmethionine-dependent methyltransferase Rv2258c-like winged HTH" evidence="2">
    <location>
        <begin position="34"/>
        <end position="85"/>
    </location>
</feature>
<evidence type="ECO:0000313" key="3">
    <source>
        <dbReference type="EMBL" id="MFC5728077.1"/>
    </source>
</evidence>
<evidence type="ECO:0000259" key="1">
    <source>
        <dbReference type="Pfam" id="PF13847"/>
    </source>
</evidence>
<dbReference type="RefSeq" id="WP_136431733.1">
    <property type="nucleotide sequence ID" value="NZ_JBHSNS010000001.1"/>
</dbReference>
<accession>A0ABW0ZDE8</accession>
<dbReference type="InterPro" id="IPR025714">
    <property type="entry name" value="Methyltranfer_dom"/>
</dbReference>
<dbReference type="Gene3D" id="3.40.50.150">
    <property type="entry name" value="Vaccinia Virus protein VP39"/>
    <property type="match status" value="1"/>
</dbReference>
<keyword evidence="3" id="KW-0489">Methyltransferase</keyword>
<dbReference type="Pfam" id="PF13847">
    <property type="entry name" value="Methyltransf_31"/>
    <property type="match status" value="1"/>
</dbReference>
<dbReference type="InterPro" id="IPR048711">
    <property type="entry name" value="WHD_Rv2258c"/>
</dbReference>
<dbReference type="Pfam" id="PF21320">
    <property type="entry name" value="WHD_Rv2258c"/>
    <property type="match status" value="1"/>
</dbReference>
<dbReference type="CDD" id="cd02440">
    <property type="entry name" value="AdoMet_MTases"/>
    <property type="match status" value="1"/>
</dbReference>
<dbReference type="PANTHER" id="PTHR45128:SF2">
    <property type="entry name" value="METHYLTRANSFERASE DOMAIN-CONTAINING PROTEIN"/>
    <property type="match status" value="1"/>
</dbReference>
<dbReference type="EC" id="2.1.1.-" evidence="3"/>
<dbReference type="Proteomes" id="UP001596072">
    <property type="component" value="Unassembled WGS sequence"/>
</dbReference>